<feature type="domain" description="Extensin-like C-terminal" evidence="1">
    <location>
        <begin position="66"/>
        <end position="245"/>
    </location>
</feature>
<protein>
    <submittedName>
        <fullName evidence="2">Extensin family protein</fullName>
    </submittedName>
</protein>
<proteinExistence type="predicted"/>
<name>A0ABT6MQ87_9GAMM</name>
<sequence length="245" mass="26861">MKPSAPRRPLSGLLFLLLVAFAGWALWSGALRLPDAWNPWAPLRLDDAPNALTRYKFQRASADRRLCREALAQAGMDAVALDDRETGPGCGFDNAFRIARTSVAVGEAFALSCRAALSLAMWERHALQQAALHHLGSPVARIEHFGSYNCRNLYGREGGRRSQHASADALDIAGFVLEDGRRIRVLGDWASDGTGEGADLPAEAAFLRELRDGACDWFDVVLGPDYNAAHADHFHLDRGRARICR</sequence>
<evidence type="ECO:0000259" key="1">
    <source>
        <dbReference type="Pfam" id="PF06904"/>
    </source>
</evidence>
<dbReference type="RefSeq" id="WP_280941953.1">
    <property type="nucleotide sequence ID" value="NZ_JARYGX010000013.1"/>
</dbReference>
<accession>A0ABT6MQ87</accession>
<organism evidence="2 3">
    <name type="scientific">Luteimonas composti</name>
    <dbReference type="NCBI Taxonomy" id="398257"/>
    <lineage>
        <taxon>Bacteria</taxon>
        <taxon>Pseudomonadati</taxon>
        <taxon>Pseudomonadota</taxon>
        <taxon>Gammaproteobacteria</taxon>
        <taxon>Lysobacterales</taxon>
        <taxon>Lysobacteraceae</taxon>
        <taxon>Luteimonas</taxon>
    </lineage>
</organism>
<evidence type="ECO:0000313" key="3">
    <source>
        <dbReference type="Proteomes" id="UP001160550"/>
    </source>
</evidence>
<keyword evidence="3" id="KW-1185">Reference proteome</keyword>
<dbReference type="Proteomes" id="UP001160550">
    <property type="component" value="Unassembled WGS sequence"/>
</dbReference>
<dbReference type="EMBL" id="JARYGX010000013">
    <property type="protein sequence ID" value="MDH7452759.1"/>
    <property type="molecule type" value="Genomic_DNA"/>
</dbReference>
<reference evidence="2" key="1">
    <citation type="journal article" date="2007" name="Int. J. Syst. Evol. Microbiol.">
        <title>Luteimonas composti sp. nov., a moderately thermophilic bacterium isolated from food waste.</title>
        <authorList>
            <person name="Young C.C."/>
            <person name="Kampfer P."/>
            <person name="Chen W.M."/>
            <person name="Yen W.S."/>
            <person name="Arun A.B."/>
            <person name="Lai W.A."/>
            <person name="Shen F.T."/>
            <person name="Rekha P.D."/>
            <person name="Lin K.Y."/>
            <person name="Chou J.H."/>
        </authorList>
    </citation>
    <scope>NUCLEOTIDE SEQUENCE</scope>
    <source>
        <strain evidence="2">CC-YY355</strain>
    </source>
</reference>
<comment type="caution">
    <text evidence="2">The sequence shown here is derived from an EMBL/GenBank/DDBJ whole genome shotgun (WGS) entry which is preliminary data.</text>
</comment>
<dbReference type="InterPro" id="IPR009683">
    <property type="entry name" value="Extensin-like_C"/>
</dbReference>
<gene>
    <name evidence="2" type="ORF">QF205_06645</name>
</gene>
<dbReference type="Pfam" id="PF06904">
    <property type="entry name" value="Extensin-like_C"/>
    <property type="match status" value="1"/>
</dbReference>
<evidence type="ECO:0000313" key="2">
    <source>
        <dbReference type="EMBL" id="MDH7452759.1"/>
    </source>
</evidence>
<reference evidence="2" key="2">
    <citation type="submission" date="2023-04" db="EMBL/GenBank/DDBJ databases">
        <authorList>
            <person name="Sun J.-Q."/>
        </authorList>
    </citation>
    <scope>NUCLEOTIDE SEQUENCE</scope>
    <source>
        <strain evidence="2">CC-YY355</strain>
    </source>
</reference>